<accession>A0A9E6MHU5</accession>
<dbReference type="SMART" id="SM00248">
    <property type="entry name" value="ANK"/>
    <property type="match status" value="4"/>
</dbReference>
<protein>
    <recommendedName>
        <fullName evidence="3">Ankyrin repeat protein</fullName>
    </recommendedName>
</protein>
<gene>
    <name evidence="1" type="ORF">H6P87_00651</name>
</gene>
<keyword evidence="2" id="KW-1185">Reference proteome</keyword>
<dbReference type="SUPFAM" id="SSF48403">
    <property type="entry name" value="Ankyrin repeat"/>
    <property type="match status" value="1"/>
</dbReference>
<dbReference type="RefSeq" id="WP_202070019.1">
    <property type="nucleotide sequence ID" value="NZ_CP060138.2"/>
</dbReference>
<organism evidence="1 2">
    <name type="scientific">Rickettsia tillamookensis</name>
    <dbReference type="NCBI Taxonomy" id="2761623"/>
    <lineage>
        <taxon>Bacteria</taxon>
        <taxon>Pseudomonadati</taxon>
        <taxon>Pseudomonadota</taxon>
        <taxon>Alphaproteobacteria</taxon>
        <taxon>Rickettsiales</taxon>
        <taxon>Rickettsiaceae</taxon>
        <taxon>Rickettsieae</taxon>
        <taxon>Rickettsia</taxon>
        <taxon>spotted fever group</taxon>
    </lineage>
</organism>
<evidence type="ECO:0000313" key="1">
    <source>
        <dbReference type="EMBL" id="QQV75106.1"/>
    </source>
</evidence>
<dbReference type="PANTHER" id="PTHR24121:SF21">
    <property type="entry name" value="ANKYRIN REPEAT FAMILY PROTEIN"/>
    <property type="match status" value="1"/>
</dbReference>
<evidence type="ECO:0000313" key="2">
    <source>
        <dbReference type="Proteomes" id="UP000595296"/>
    </source>
</evidence>
<name>A0A9E6MHU5_9RICK</name>
<reference evidence="1 2" key="1">
    <citation type="journal article" date="2021" name="Int. J. Syst. Evol. Microbiol.">
        <title>Characterization of a novel transitional group Rickettsia species (Rickettsia tillamookensis sp. nov.) from the western black-legged tick, Ixodes pacificus.</title>
        <authorList>
            <person name="Gauthier D.T."/>
            <person name="Karpathy S.E."/>
            <person name="Grizzard S.L."/>
            <person name="Batra D."/>
            <person name="Rowe L.A."/>
            <person name="Paddock C.D."/>
        </authorList>
    </citation>
    <scope>NUCLEOTIDE SEQUENCE [LARGE SCALE GENOMIC DNA]</scope>
    <source>
        <strain evidence="1 2">Tillamook 23</strain>
    </source>
</reference>
<dbReference type="EMBL" id="CP060138">
    <property type="protein sequence ID" value="QQV75106.1"/>
    <property type="molecule type" value="Genomic_DNA"/>
</dbReference>
<sequence length="357" mass="40782">MPKKKVYSFEKLIKAIRSKNEVNAQELIAQMDTTELSKVDDYGNTALIVAIRNKLEKICEILISKMSDEAINQPDNNHDTALYLAIFYNLEKVCELLIPRMSDETINYRNVLKDAASKGFERVCEMLIPKVSYYAIDSSDEYGNTALSLAIKYGFKNIYNLLYRVKYQKLANELHNKIVNNTEVSAKDKAIMIDTIKDISQKIKLLTSKVDRGAVEASMRLLLNDKLTKLKFMIIDEQVDKLIEQQNINFNQLATKINIFQESVNDITSIIINDTTISAKNKLIMEGTVKDITDKTAILYSAVEIEKITIEMQKLIVDKPTKVKLMTIEEQVDELIENQHQDMINDINVLGDYSNFG</sequence>
<dbReference type="InterPro" id="IPR036770">
    <property type="entry name" value="Ankyrin_rpt-contain_sf"/>
</dbReference>
<dbReference type="PANTHER" id="PTHR24121">
    <property type="entry name" value="NO MECHANORECEPTOR POTENTIAL C, ISOFORM D-RELATED"/>
    <property type="match status" value="1"/>
</dbReference>
<evidence type="ECO:0008006" key="3">
    <source>
        <dbReference type="Google" id="ProtNLM"/>
    </source>
</evidence>
<dbReference type="InterPro" id="IPR002110">
    <property type="entry name" value="Ankyrin_rpt"/>
</dbReference>
<dbReference type="Pfam" id="PF12796">
    <property type="entry name" value="Ank_2"/>
    <property type="match status" value="1"/>
</dbReference>
<dbReference type="Gene3D" id="1.25.40.20">
    <property type="entry name" value="Ankyrin repeat-containing domain"/>
    <property type="match status" value="1"/>
</dbReference>
<dbReference type="Proteomes" id="UP000595296">
    <property type="component" value="Chromosome"/>
</dbReference>
<proteinExistence type="predicted"/>